<dbReference type="Gene3D" id="3.30.390.10">
    <property type="entry name" value="Enolase-like, N-terminal domain"/>
    <property type="match status" value="1"/>
</dbReference>
<evidence type="ECO:0000256" key="8">
    <source>
        <dbReference type="ARBA" id="ARBA00023239"/>
    </source>
</evidence>
<comment type="caution">
    <text evidence="13">The sequence shown here is derived from an EMBL/GenBank/DDBJ whole genome shotgun (WGS) entry which is preliminary data.</text>
</comment>
<proteinExistence type="inferred from homology"/>
<dbReference type="Pfam" id="PF03952">
    <property type="entry name" value="Enolase_N"/>
    <property type="match status" value="1"/>
</dbReference>
<feature type="binding site" evidence="10">
    <location>
        <position position="391"/>
    </location>
    <ligand>
        <name>(2R)-2-phosphoglycerate</name>
        <dbReference type="ChEBI" id="CHEBI:58289"/>
    </ligand>
</feature>
<dbReference type="RefSeq" id="WP_311534025.1">
    <property type="nucleotide sequence ID" value="NZ_JAVRHQ010000005.1"/>
</dbReference>
<dbReference type="CDD" id="cd03313">
    <property type="entry name" value="enolase"/>
    <property type="match status" value="1"/>
</dbReference>
<feature type="binding site" evidence="10">
    <location>
        <position position="340"/>
    </location>
    <ligand>
        <name>(2R)-2-phosphoglycerate</name>
        <dbReference type="ChEBI" id="CHEBI:58289"/>
    </ligand>
</feature>
<dbReference type="PIRSF" id="PIRSF001400">
    <property type="entry name" value="Enolase"/>
    <property type="match status" value="1"/>
</dbReference>
<dbReference type="SUPFAM" id="SSF51604">
    <property type="entry name" value="Enolase C-terminal domain-like"/>
    <property type="match status" value="1"/>
</dbReference>
<reference evidence="13 14" key="1">
    <citation type="submission" date="2023-09" db="EMBL/GenBank/DDBJ databases">
        <authorList>
            <person name="Rey-Velasco X."/>
        </authorList>
    </citation>
    <scope>NUCLEOTIDE SEQUENCE [LARGE SCALE GENOMIC DNA]</scope>
    <source>
        <strain evidence="13 14">F363</strain>
    </source>
</reference>
<dbReference type="SFLD" id="SFLDG00178">
    <property type="entry name" value="enolase"/>
    <property type="match status" value="1"/>
</dbReference>
<dbReference type="SMART" id="SM01193">
    <property type="entry name" value="Enolase_N"/>
    <property type="match status" value="1"/>
</dbReference>
<evidence type="ECO:0000256" key="6">
    <source>
        <dbReference type="ARBA" id="ARBA00022842"/>
    </source>
</evidence>
<name>A0ABU3C7W1_9FLAO</name>
<comment type="pathway">
    <text evidence="1 10">Carbohydrate degradation; glycolysis; pyruvate from D-glyceraldehyde 3-phosphate: step 4/5.</text>
</comment>
<dbReference type="InterPro" id="IPR020809">
    <property type="entry name" value="Enolase_CS"/>
</dbReference>
<feature type="active site" description="Proton donor" evidence="10">
    <location>
        <position position="204"/>
    </location>
</feature>
<evidence type="ECO:0000256" key="7">
    <source>
        <dbReference type="ARBA" id="ARBA00023152"/>
    </source>
</evidence>
<dbReference type="PANTHER" id="PTHR11902:SF1">
    <property type="entry name" value="ENOLASE"/>
    <property type="match status" value="1"/>
</dbReference>
<accession>A0ABU3C7W1</accession>
<evidence type="ECO:0000313" key="13">
    <source>
        <dbReference type="EMBL" id="MDT0642358.1"/>
    </source>
</evidence>
<feature type="binding site" evidence="10">
    <location>
        <position position="369"/>
    </location>
    <ligand>
        <name>(2R)-2-phosphoglycerate</name>
        <dbReference type="ChEBI" id="CHEBI:58289"/>
    </ligand>
</feature>
<dbReference type="SUPFAM" id="SSF54826">
    <property type="entry name" value="Enolase N-terminal domain-like"/>
    <property type="match status" value="1"/>
</dbReference>
<dbReference type="SFLD" id="SFLDS00001">
    <property type="entry name" value="Enolase"/>
    <property type="match status" value="1"/>
</dbReference>
<dbReference type="EMBL" id="JAVRHQ010000005">
    <property type="protein sequence ID" value="MDT0642358.1"/>
    <property type="molecule type" value="Genomic_DNA"/>
</dbReference>
<dbReference type="SMART" id="SM01192">
    <property type="entry name" value="Enolase_C"/>
    <property type="match status" value="1"/>
</dbReference>
<comment type="similarity">
    <text evidence="2 10">Belongs to the enolase family.</text>
</comment>
<keyword evidence="7 10" id="KW-0324">Glycolysis</keyword>
<keyword evidence="10" id="KW-0963">Cytoplasm</keyword>
<evidence type="ECO:0000256" key="10">
    <source>
        <dbReference type="HAMAP-Rule" id="MF_00318"/>
    </source>
</evidence>
<evidence type="ECO:0000256" key="2">
    <source>
        <dbReference type="ARBA" id="ARBA00009604"/>
    </source>
</evidence>
<feature type="binding site" evidence="10">
    <location>
        <position position="370"/>
    </location>
    <ligand>
        <name>(2R)-2-phosphoglycerate</name>
        <dbReference type="ChEBI" id="CHEBI:58289"/>
    </ligand>
</feature>
<comment type="function">
    <text evidence="9 10">Catalyzes the reversible conversion of 2-phosphoglycerate (2-PG) into phosphoenolpyruvate (PEP). It is essential for the degradation of carbohydrates via glycolysis.</text>
</comment>
<evidence type="ECO:0000259" key="11">
    <source>
        <dbReference type="SMART" id="SM01192"/>
    </source>
</evidence>
<dbReference type="InterPro" id="IPR029017">
    <property type="entry name" value="Enolase-like_N"/>
</dbReference>
<keyword evidence="6 10" id="KW-0460">Magnesium</keyword>
<dbReference type="EC" id="4.2.1.11" evidence="3 10"/>
<protein>
    <recommendedName>
        <fullName evidence="4 10">Enolase</fullName>
        <ecNumber evidence="3 10">4.2.1.11</ecNumber>
    </recommendedName>
    <alternativeName>
        <fullName evidence="10">2-phospho-D-glycerate hydro-lyase</fullName>
    </alternativeName>
    <alternativeName>
        <fullName evidence="10">2-phosphoglycerate dehydratase</fullName>
    </alternativeName>
</protein>
<sequence length="429" mass="46162">MSVIIDIHARQIFDSRGNPTVEVDVITENGILGRAAVPSGASTGEHEAVELRDGGSDFMGKGVTQAVENVNKNISEKLLGYSVFEQNLIDQAMIDLDGTPNKSNLGANAILGVSLAAAKAAANELGLPLYRYVGGVSANTLPVPMMNIINGGSHSDAPIAFQEFMIMPVKAKNFSHALKMGTEIFHNLKKVLHDRGLSTAVGDEGGFAPTLDGTEDALDTILKAIEKAGYKGGDDVMIALDCAAAEFYENGKYNYAKFEGDKGKVRSSEEQAEYLAELSSKYPIISIEDGMDENDWDGWKALTDKIGDKVQLVGDDLYVTNVERLSRGIEEGIANSILIKVNQIGTLTETIAAVNMAHNAGYTSVMSHRSGETEDNTIADLAVALNTGQIKTGSASRSDRMAKYNQLLRIEEELGDVAYYPKEKAFKIK</sequence>
<dbReference type="PANTHER" id="PTHR11902">
    <property type="entry name" value="ENOLASE"/>
    <property type="match status" value="1"/>
</dbReference>
<dbReference type="PROSITE" id="PS00164">
    <property type="entry name" value="ENOLASE"/>
    <property type="match status" value="1"/>
</dbReference>
<evidence type="ECO:0000256" key="4">
    <source>
        <dbReference type="ARBA" id="ARBA00017068"/>
    </source>
</evidence>
<dbReference type="HAMAP" id="MF_00318">
    <property type="entry name" value="Enolase"/>
    <property type="match status" value="1"/>
</dbReference>
<feature type="domain" description="Enolase C-terminal TIM barrel" evidence="11">
    <location>
        <begin position="138"/>
        <end position="428"/>
    </location>
</feature>
<dbReference type="InterPro" id="IPR020811">
    <property type="entry name" value="Enolase_N"/>
</dbReference>
<dbReference type="Proteomes" id="UP001262889">
    <property type="component" value="Unassembled WGS sequence"/>
</dbReference>
<keyword evidence="8 10" id="KW-0456">Lyase</keyword>
<evidence type="ECO:0000256" key="5">
    <source>
        <dbReference type="ARBA" id="ARBA00022525"/>
    </source>
</evidence>
<feature type="binding site" evidence="10">
    <location>
        <position position="241"/>
    </location>
    <ligand>
        <name>Mg(2+)</name>
        <dbReference type="ChEBI" id="CHEBI:18420"/>
    </ligand>
</feature>
<dbReference type="Gene3D" id="3.20.20.120">
    <property type="entry name" value="Enolase-like C-terminal domain"/>
    <property type="match status" value="1"/>
</dbReference>
<feature type="active site" description="Proton acceptor" evidence="10">
    <location>
        <position position="340"/>
    </location>
</feature>
<dbReference type="InterPro" id="IPR036849">
    <property type="entry name" value="Enolase-like_C_sf"/>
</dbReference>
<evidence type="ECO:0000313" key="14">
    <source>
        <dbReference type="Proteomes" id="UP001262889"/>
    </source>
</evidence>
<dbReference type="Pfam" id="PF00113">
    <property type="entry name" value="Enolase_C"/>
    <property type="match status" value="1"/>
</dbReference>
<organism evidence="13 14">
    <name type="scientific">Autumnicola tepida</name>
    <dbReference type="NCBI Taxonomy" id="3075595"/>
    <lineage>
        <taxon>Bacteria</taxon>
        <taxon>Pseudomonadati</taxon>
        <taxon>Bacteroidota</taxon>
        <taxon>Flavobacteriia</taxon>
        <taxon>Flavobacteriales</taxon>
        <taxon>Flavobacteriaceae</taxon>
        <taxon>Autumnicola</taxon>
    </lineage>
</organism>
<keyword evidence="5 10" id="KW-0964">Secreted</keyword>
<dbReference type="PRINTS" id="PR00148">
    <property type="entry name" value="ENOLASE"/>
</dbReference>
<dbReference type="InterPro" id="IPR000941">
    <property type="entry name" value="Enolase"/>
</dbReference>
<comment type="catalytic activity">
    <reaction evidence="10">
        <text>(2R)-2-phosphoglycerate = phosphoenolpyruvate + H2O</text>
        <dbReference type="Rhea" id="RHEA:10164"/>
        <dbReference type="ChEBI" id="CHEBI:15377"/>
        <dbReference type="ChEBI" id="CHEBI:58289"/>
        <dbReference type="ChEBI" id="CHEBI:58702"/>
        <dbReference type="EC" id="4.2.1.11"/>
    </reaction>
</comment>
<dbReference type="GO" id="GO:0004634">
    <property type="term" value="F:phosphopyruvate hydratase activity"/>
    <property type="evidence" value="ECO:0007669"/>
    <property type="project" value="UniProtKB-EC"/>
</dbReference>
<keyword evidence="10" id="KW-0479">Metal-binding</keyword>
<evidence type="ECO:0000259" key="12">
    <source>
        <dbReference type="SMART" id="SM01193"/>
    </source>
</evidence>
<evidence type="ECO:0000256" key="9">
    <source>
        <dbReference type="ARBA" id="ARBA00045763"/>
    </source>
</evidence>
<feature type="binding site" evidence="10">
    <location>
        <position position="162"/>
    </location>
    <ligand>
        <name>(2R)-2-phosphoglycerate</name>
        <dbReference type="ChEBI" id="CHEBI:58289"/>
    </ligand>
</feature>
<keyword evidence="14" id="KW-1185">Reference proteome</keyword>
<dbReference type="InterPro" id="IPR020810">
    <property type="entry name" value="Enolase_C"/>
</dbReference>
<dbReference type="SFLD" id="SFLDF00002">
    <property type="entry name" value="enolase"/>
    <property type="match status" value="1"/>
</dbReference>
<feature type="domain" description="Enolase N-terminal" evidence="12">
    <location>
        <begin position="4"/>
        <end position="133"/>
    </location>
</feature>
<feature type="binding site" evidence="10">
    <location>
        <position position="315"/>
    </location>
    <ligand>
        <name>Mg(2+)</name>
        <dbReference type="ChEBI" id="CHEBI:18420"/>
    </ligand>
</feature>
<evidence type="ECO:0000256" key="3">
    <source>
        <dbReference type="ARBA" id="ARBA00012058"/>
    </source>
</evidence>
<evidence type="ECO:0000256" key="1">
    <source>
        <dbReference type="ARBA" id="ARBA00005031"/>
    </source>
</evidence>
<gene>
    <name evidence="10 13" type="primary">eno</name>
    <name evidence="13" type="ORF">RM553_05880</name>
</gene>
<dbReference type="NCBIfam" id="TIGR01060">
    <property type="entry name" value="eno"/>
    <property type="match status" value="1"/>
</dbReference>
<comment type="cofactor">
    <cofactor evidence="10">
        <name>Mg(2+)</name>
        <dbReference type="ChEBI" id="CHEBI:18420"/>
    </cofactor>
    <text evidence="10">Binds a second Mg(2+) ion via substrate during catalysis.</text>
</comment>
<feature type="binding site" evidence="10">
    <location>
        <position position="288"/>
    </location>
    <ligand>
        <name>Mg(2+)</name>
        <dbReference type="ChEBI" id="CHEBI:18420"/>
    </ligand>
</feature>
<comment type="subcellular location">
    <subcellularLocation>
        <location evidence="10">Cytoplasm</location>
    </subcellularLocation>
    <subcellularLocation>
        <location evidence="10">Secreted</location>
    </subcellularLocation>
    <subcellularLocation>
        <location evidence="10">Cell surface</location>
    </subcellularLocation>
    <text evidence="10">Fractions of enolase are present in both the cytoplasm and on the cell surface.</text>
</comment>